<keyword evidence="3" id="KW-0762">Sugar transport</keyword>
<evidence type="ECO:0000256" key="5">
    <source>
        <dbReference type="ARBA" id="ARBA00022741"/>
    </source>
</evidence>
<gene>
    <name evidence="8" type="ORF">ACFOHJ_01735</name>
</gene>
<evidence type="ECO:0000256" key="4">
    <source>
        <dbReference type="ARBA" id="ARBA00022737"/>
    </source>
</evidence>
<dbReference type="InterPro" id="IPR003593">
    <property type="entry name" value="AAA+_ATPase"/>
</dbReference>
<accession>A0ABV7K4F4</accession>
<dbReference type="Pfam" id="PF00005">
    <property type="entry name" value="ABC_tran"/>
    <property type="match status" value="2"/>
</dbReference>
<proteinExistence type="inferred from homology"/>
<protein>
    <submittedName>
        <fullName evidence="8">Sugar ABC transporter ATP-binding protein</fullName>
    </submittedName>
</protein>
<dbReference type="SMART" id="SM00382">
    <property type="entry name" value="AAA"/>
    <property type="match status" value="2"/>
</dbReference>
<name>A0ABV7K4F4_9HYPH</name>
<dbReference type="CDD" id="cd03216">
    <property type="entry name" value="ABC_Carb_Monos_I"/>
    <property type="match status" value="1"/>
</dbReference>
<evidence type="ECO:0000256" key="3">
    <source>
        <dbReference type="ARBA" id="ARBA00022597"/>
    </source>
</evidence>
<comment type="similarity">
    <text evidence="1">Belongs to the ABC transporter superfamily.</text>
</comment>
<keyword evidence="2" id="KW-0813">Transport</keyword>
<keyword evidence="9" id="KW-1185">Reference proteome</keyword>
<dbReference type="InterPro" id="IPR050107">
    <property type="entry name" value="ABC_carbohydrate_import_ATPase"/>
</dbReference>
<evidence type="ECO:0000256" key="1">
    <source>
        <dbReference type="ARBA" id="ARBA00005417"/>
    </source>
</evidence>
<dbReference type="Proteomes" id="UP001595583">
    <property type="component" value="Unassembled WGS sequence"/>
</dbReference>
<feature type="domain" description="ABC transporter" evidence="7">
    <location>
        <begin position="255"/>
        <end position="500"/>
    </location>
</feature>
<dbReference type="GO" id="GO:0005524">
    <property type="term" value="F:ATP binding"/>
    <property type="evidence" value="ECO:0007669"/>
    <property type="project" value="UniProtKB-KW"/>
</dbReference>
<dbReference type="CDD" id="cd03215">
    <property type="entry name" value="ABC_Carb_Monos_II"/>
    <property type="match status" value="1"/>
</dbReference>
<evidence type="ECO:0000313" key="8">
    <source>
        <dbReference type="EMBL" id="MFC3204920.1"/>
    </source>
</evidence>
<evidence type="ECO:0000256" key="6">
    <source>
        <dbReference type="ARBA" id="ARBA00022840"/>
    </source>
</evidence>
<dbReference type="PROSITE" id="PS00211">
    <property type="entry name" value="ABC_TRANSPORTER_1"/>
    <property type="match status" value="1"/>
</dbReference>
<dbReference type="SUPFAM" id="SSF52540">
    <property type="entry name" value="P-loop containing nucleoside triphosphate hydrolases"/>
    <property type="match status" value="2"/>
</dbReference>
<dbReference type="PANTHER" id="PTHR43790">
    <property type="entry name" value="CARBOHYDRATE TRANSPORT ATP-BINDING PROTEIN MG119-RELATED"/>
    <property type="match status" value="1"/>
</dbReference>
<dbReference type="RefSeq" id="WP_378217840.1">
    <property type="nucleotide sequence ID" value="NZ_JBHRTK010000001.1"/>
</dbReference>
<dbReference type="InterPro" id="IPR017871">
    <property type="entry name" value="ABC_transporter-like_CS"/>
</dbReference>
<feature type="domain" description="ABC transporter" evidence="7">
    <location>
        <begin position="7"/>
        <end position="244"/>
    </location>
</feature>
<keyword evidence="6 8" id="KW-0067">ATP-binding</keyword>
<reference evidence="9" key="1">
    <citation type="journal article" date="2019" name="Int. J. Syst. Evol. Microbiol.">
        <title>The Global Catalogue of Microorganisms (GCM) 10K type strain sequencing project: providing services to taxonomists for standard genome sequencing and annotation.</title>
        <authorList>
            <consortium name="The Broad Institute Genomics Platform"/>
            <consortium name="The Broad Institute Genome Sequencing Center for Infectious Disease"/>
            <person name="Wu L."/>
            <person name="Ma J."/>
        </authorList>
    </citation>
    <scope>NUCLEOTIDE SEQUENCE [LARGE SCALE GENOMIC DNA]</scope>
    <source>
        <strain evidence="9">KCTC 52165</strain>
    </source>
</reference>
<keyword evidence="4" id="KW-0677">Repeat</keyword>
<sequence>MTARNSIQLIDLCKSYGTVTVLKNINLEFRPGEVHAILGANGAGKSTLLGCLSGAVHPSSGSIVIDGREFKGFAPREALDAGISIIYQHFQLANSLSVSDNVFLGDERRTKWGFLDKAGQARITSEVLARIGLELDPDEIVEDLSVGEQQGIEIARSVRREPRLLILDEPTAALGKHEVEALLALVRRLAHELGVAVIFVTHLLGEVMAVADRISVLREGQVLWTRARSEVGIGELVAAISPDAVSLETRRSREVSQKGLARFHGFRSSYCGPFDLTINEGEILGIYGMLGSGRTDLLETIAGARRPWSGRLTLRDRELHFESTIQAMTAGVALVASDRLAQALFPSLNAVENLMMPHYSRMSRLMRKPRKELGMFRQMAADLQLRPSGPTTAGSAFSGGNAQKLVLGRWLCGLRDIALLLLDEPTQGVDVGSRAQIYQLLRRFAKEVTGRAAMFATSDPEEAIALADRIVVLVNGQVAHVVDPSIGEAELLSLAQTAEIAHGATHQLGSKEDIAL</sequence>
<comment type="caution">
    <text evidence="8">The sequence shown here is derived from an EMBL/GenBank/DDBJ whole genome shotgun (WGS) entry which is preliminary data.</text>
</comment>
<dbReference type="Gene3D" id="3.40.50.300">
    <property type="entry name" value="P-loop containing nucleotide triphosphate hydrolases"/>
    <property type="match status" value="2"/>
</dbReference>
<evidence type="ECO:0000256" key="2">
    <source>
        <dbReference type="ARBA" id="ARBA00022448"/>
    </source>
</evidence>
<evidence type="ECO:0000313" key="9">
    <source>
        <dbReference type="Proteomes" id="UP001595583"/>
    </source>
</evidence>
<evidence type="ECO:0000259" key="7">
    <source>
        <dbReference type="PROSITE" id="PS50893"/>
    </source>
</evidence>
<dbReference type="InterPro" id="IPR003439">
    <property type="entry name" value="ABC_transporter-like_ATP-bd"/>
</dbReference>
<dbReference type="PANTHER" id="PTHR43790:SF9">
    <property type="entry name" value="GALACTOFURANOSE TRANSPORTER ATP-BINDING PROTEIN YTFR"/>
    <property type="match status" value="1"/>
</dbReference>
<keyword evidence="5" id="KW-0547">Nucleotide-binding</keyword>
<dbReference type="EMBL" id="JBHRTK010000001">
    <property type="protein sequence ID" value="MFC3204920.1"/>
    <property type="molecule type" value="Genomic_DNA"/>
</dbReference>
<organism evidence="8 9">
    <name type="scientific">Aquamicrobium soli</name>
    <dbReference type="NCBI Taxonomy" id="1811518"/>
    <lineage>
        <taxon>Bacteria</taxon>
        <taxon>Pseudomonadati</taxon>
        <taxon>Pseudomonadota</taxon>
        <taxon>Alphaproteobacteria</taxon>
        <taxon>Hyphomicrobiales</taxon>
        <taxon>Phyllobacteriaceae</taxon>
        <taxon>Aquamicrobium</taxon>
    </lineage>
</organism>
<dbReference type="PROSITE" id="PS50893">
    <property type="entry name" value="ABC_TRANSPORTER_2"/>
    <property type="match status" value="2"/>
</dbReference>
<dbReference type="InterPro" id="IPR027417">
    <property type="entry name" value="P-loop_NTPase"/>
</dbReference>